<dbReference type="EMBL" id="KZ994750">
    <property type="protein sequence ID" value="RKO92163.1"/>
    <property type="molecule type" value="Genomic_DNA"/>
</dbReference>
<feature type="region of interest" description="Disordered" evidence="1">
    <location>
        <begin position="1"/>
        <end position="33"/>
    </location>
</feature>
<reference evidence="3" key="1">
    <citation type="journal article" date="2018" name="Nat. Microbiol.">
        <title>Leveraging single-cell genomics to expand the fungal tree of life.</title>
        <authorList>
            <person name="Ahrendt S.R."/>
            <person name="Quandt C.A."/>
            <person name="Ciobanu D."/>
            <person name="Clum A."/>
            <person name="Salamov A."/>
            <person name="Andreopoulos B."/>
            <person name="Cheng J.F."/>
            <person name="Woyke T."/>
            <person name="Pelin A."/>
            <person name="Henrissat B."/>
            <person name="Reynolds N.K."/>
            <person name="Benny G.L."/>
            <person name="Smith M.E."/>
            <person name="James T.Y."/>
            <person name="Grigoriev I.V."/>
        </authorList>
    </citation>
    <scope>NUCLEOTIDE SEQUENCE [LARGE SCALE GENOMIC DNA]</scope>
</reference>
<evidence type="ECO:0000313" key="3">
    <source>
        <dbReference type="Proteomes" id="UP000269721"/>
    </source>
</evidence>
<keyword evidence="3" id="KW-1185">Reference proteome</keyword>
<evidence type="ECO:0000256" key="1">
    <source>
        <dbReference type="SAM" id="MobiDB-lite"/>
    </source>
</evidence>
<protein>
    <submittedName>
        <fullName evidence="2">Uncharacterized protein</fullName>
    </submittedName>
</protein>
<accession>A0A4P9WJN2</accession>
<evidence type="ECO:0000313" key="2">
    <source>
        <dbReference type="EMBL" id="RKO92163.1"/>
    </source>
</evidence>
<proteinExistence type="predicted"/>
<name>A0A4P9WJN2_9FUNG</name>
<gene>
    <name evidence="2" type="ORF">BDK51DRAFT_35253</name>
</gene>
<sequence>MRQFEIGRNPFDLAPHPPPQTPQTPSVDADPETDTVYNMLHPANGDSGVGFQNGPDDIYPDCAVGSAHIQVVFEVHAGEFVEGDKVMSKFLSVSAYTLSASDAKAVGK</sequence>
<dbReference type="AlphaFoldDB" id="A0A4P9WJN2"/>
<organism evidence="2 3">
    <name type="scientific">Blyttiomyces helicus</name>
    <dbReference type="NCBI Taxonomy" id="388810"/>
    <lineage>
        <taxon>Eukaryota</taxon>
        <taxon>Fungi</taxon>
        <taxon>Fungi incertae sedis</taxon>
        <taxon>Chytridiomycota</taxon>
        <taxon>Chytridiomycota incertae sedis</taxon>
        <taxon>Chytridiomycetes</taxon>
        <taxon>Chytridiomycetes incertae sedis</taxon>
        <taxon>Blyttiomyces</taxon>
    </lineage>
</organism>
<dbReference type="Proteomes" id="UP000269721">
    <property type="component" value="Unassembled WGS sequence"/>
</dbReference>